<dbReference type="SMART" id="SM00339">
    <property type="entry name" value="FH"/>
    <property type="match status" value="1"/>
</dbReference>
<dbReference type="CDD" id="cd20029">
    <property type="entry name" value="FH_FOXM"/>
    <property type="match status" value="1"/>
</dbReference>
<dbReference type="InterPro" id="IPR036390">
    <property type="entry name" value="WH_DNA-bd_sf"/>
</dbReference>
<keyword evidence="2" id="KW-0539">Nucleus</keyword>
<dbReference type="Gene3D" id="1.10.10.10">
    <property type="entry name" value="Winged helix-like DNA-binding domain superfamily/Winged helix DNA-binding domain"/>
    <property type="match status" value="1"/>
</dbReference>
<keyword evidence="5" id="KW-1185">Reference proteome</keyword>
<dbReference type="PROSITE" id="PS50039">
    <property type="entry name" value="FORK_HEAD_3"/>
    <property type="match status" value="1"/>
</dbReference>
<dbReference type="SUPFAM" id="SSF46785">
    <property type="entry name" value="Winged helix' DNA-binding domain"/>
    <property type="match status" value="1"/>
</dbReference>
<dbReference type="Proteomes" id="UP000694865">
    <property type="component" value="Unplaced"/>
</dbReference>
<dbReference type="Pfam" id="PF00250">
    <property type="entry name" value="Forkhead"/>
    <property type="match status" value="1"/>
</dbReference>
<dbReference type="PROSITE" id="PS00658">
    <property type="entry name" value="FORK_HEAD_2"/>
    <property type="match status" value="1"/>
</dbReference>
<gene>
    <name evidence="6" type="primary">foxM</name>
</gene>
<protein>
    <submittedName>
        <fullName evidence="6">Forkhead box protein M1 isoform X1</fullName>
    </submittedName>
</protein>
<dbReference type="PANTHER" id="PTHR46878:SF1">
    <property type="entry name" value="FORKHEAD BOX PROTEIN M1"/>
    <property type="match status" value="1"/>
</dbReference>
<reference evidence="6" key="1">
    <citation type="submission" date="2025-08" db="UniProtKB">
        <authorList>
            <consortium name="RefSeq"/>
        </authorList>
    </citation>
    <scope>IDENTIFICATION</scope>
    <source>
        <tissue evidence="6">Testes</tissue>
    </source>
</reference>
<accession>A0ABM0GKM7</accession>
<feature type="compositionally biased region" description="Basic residues" evidence="3">
    <location>
        <begin position="496"/>
        <end position="507"/>
    </location>
</feature>
<feature type="region of interest" description="Disordered" evidence="3">
    <location>
        <begin position="485"/>
        <end position="507"/>
    </location>
</feature>
<keyword evidence="1 2" id="KW-0238">DNA-binding</keyword>
<name>A0ABM0GKM7_SACKO</name>
<feature type="domain" description="Fork-head" evidence="4">
    <location>
        <begin position="250"/>
        <end position="327"/>
    </location>
</feature>
<dbReference type="InterPro" id="IPR042839">
    <property type="entry name" value="FOXM1"/>
</dbReference>
<dbReference type="InterPro" id="IPR030456">
    <property type="entry name" value="TF_fork_head_CS_2"/>
</dbReference>
<dbReference type="InterPro" id="IPR047516">
    <property type="entry name" value="FH_FOXM1"/>
</dbReference>
<dbReference type="GeneID" id="100328990"/>
<evidence type="ECO:0000256" key="3">
    <source>
        <dbReference type="SAM" id="MobiDB-lite"/>
    </source>
</evidence>
<dbReference type="InterPro" id="IPR001766">
    <property type="entry name" value="Fork_head_dom"/>
</dbReference>
<organism evidence="5 6">
    <name type="scientific">Saccoglossus kowalevskii</name>
    <name type="common">Acorn worm</name>
    <dbReference type="NCBI Taxonomy" id="10224"/>
    <lineage>
        <taxon>Eukaryota</taxon>
        <taxon>Metazoa</taxon>
        <taxon>Hemichordata</taxon>
        <taxon>Enteropneusta</taxon>
        <taxon>Harrimaniidae</taxon>
        <taxon>Saccoglossus</taxon>
    </lineage>
</organism>
<evidence type="ECO:0000256" key="2">
    <source>
        <dbReference type="PROSITE-ProRule" id="PRU00089"/>
    </source>
</evidence>
<feature type="DNA-binding region" description="Fork-head" evidence="2">
    <location>
        <begin position="250"/>
        <end position="327"/>
    </location>
</feature>
<evidence type="ECO:0000313" key="5">
    <source>
        <dbReference type="Proteomes" id="UP000694865"/>
    </source>
</evidence>
<proteinExistence type="predicted"/>
<sequence length="728" mass="81420">MDKYNPRKSRDQTDGGRIFLNHDLTFKTCGSEDNVKSLIDRMSNQKHSRKVIILRHPKPKSTLSEEPPNKQVTSNVTGMSTVLSSTFKSTESRNTATTLQSVQRNSLHDTMLNNLQSRDKHNMNTTCGMTSIQNRTSLLGNNSYVMYPNMVEKNCTRKTSMTQSYNSATQQGVRMASATMVPMRKQSKEAVTEVIQPGEQTRLKPQDAMNDSLTNITWLGGASVNPNLEIKVENERSKVMSIRKESPHKRPSYSYMSMIQFAINSKPDKKMTLQEIYHWVESTFPYFQSAKPGWKNSIRHNLSLHDVFVREKPEVNGKSSFWKLKEEEKQIKVQPFTGYSVPGARSKNTPILPRLTQSYAIIPIPLMVQAMPCISSPVLTPSLPITSTPAPNFFTPSGPESTMTMRPMCLSKNLKRYAQESNGEPGNKKVKIAPKLLTTDSCESNARVSTRYTFNGSSPHISINQDSGMDSMISETEHCVTHQPTIGRLPMPEIPRKKHGRKSRRPHKIVKDEDQQENVHFDVSFSEIFPPFDGLESSPLRGLMKTPPKIGITFTSTPNKNMSNIDGLTSFGFTPLKTLDHIDSGIESSHRSSNRKFGNNLTPLVNNFSSPGVNRFSDMIGFSNDLVLTPDATKAVDCIDGSAFNFDFASPKLLTPNKFKLNKSTDGDDSLRIGSLSDLGLTGLTPMKENKMESNQSFTKLWNDVSFSGIMGEDDLGNISWSNLQSIN</sequence>
<dbReference type="PANTHER" id="PTHR46878">
    <property type="entry name" value="FORKHEAD BOX PROTEIN M1"/>
    <property type="match status" value="1"/>
</dbReference>
<comment type="subcellular location">
    <subcellularLocation>
        <location evidence="2">Nucleus</location>
    </subcellularLocation>
</comment>
<dbReference type="InterPro" id="IPR036388">
    <property type="entry name" value="WH-like_DNA-bd_sf"/>
</dbReference>
<evidence type="ECO:0000313" key="6">
    <source>
        <dbReference type="RefSeq" id="XP_002731977.1"/>
    </source>
</evidence>
<dbReference type="RefSeq" id="XP_002731977.1">
    <property type="nucleotide sequence ID" value="XM_002731931.2"/>
</dbReference>
<dbReference type="PRINTS" id="PR00053">
    <property type="entry name" value="FORKHEAD"/>
</dbReference>
<evidence type="ECO:0000259" key="4">
    <source>
        <dbReference type="PROSITE" id="PS50039"/>
    </source>
</evidence>
<evidence type="ECO:0000256" key="1">
    <source>
        <dbReference type="ARBA" id="ARBA00023125"/>
    </source>
</evidence>